<evidence type="ECO:0000313" key="11">
    <source>
        <dbReference type="Proteomes" id="UP000239151"/>
    </source>
</evidence>
<keyword evidence="3 8" id="KW-0812">Transmembrane</keyword>
<dbReference type="PANTHER" id="PTHR47529">
    <property type="entry name" value="PEPTIDYL-PROLYL CIS-TRANS ISOMERASE D"/>
    <property type="match status" value="1"/>
</dbReference>
<dbReference type="PANTHER" id="PTHR47529:SF1">
    <property type="entry name" value="PERIPLASMIC CHAPERONE PPID"/>
    <property type="match status" value="1"/>
</dbReference>
<gene>
    <name evidence="10" type="ORF">CJ670_02765</name>
</gene>
<comment type="similarity">
    <text evidence="7">Belongs to the PpiD chaperone family.</text>
</comment>
<evidence type="ECO:0000256" key="8">
    <source>
        <dbReference type="SAM" id="Phobius"/>
    </source>
</evidence>
<reference evidence="10 11" key="1">
    <citation type="submission" date="2017-09" db="EMBL/GenBank/DDBJ databases">
        <title>Reassesment of A. cryaerophilus.</title>
        <authorList>
            <person name="Perez-Cataluna A."/>
            <person name="Collado L."/>
            <person name="Salgado O."/>
            <person name="Lefinanco V."/>
            <person name="Figueras M.J."/>
        </authorList>
    </citation>
    <scope>NUCLEOTIDE SEQUENCE [LARGE SCALE GENOMIC DNA]</scope>
    <source>
        <strain evidence="10 11">LMG 9065</strain>
    </source>
</reference>
<dbReference type="GO" id="GO:0003755">
    <property type="term" value="F:peptidyl-prolyl cis-trans isomerase activity"/>
    <property type="evidence" value="ECO:0007669"/>
    <property type="project" value="InterPro"/>
</dbReference>
<dbReference type="EMBL" id="NXGI01000003">
    <property type="protein sequence ID" value="PRM98693.1"/>
    <property type="molecule type" value="Genomic_DNA"/>
</dbReference>
<sequence>MIIWMQRHKKWLVITIWISTIAFVGAGFVGWGSYNYGSKGGVVATVGDKEISVEEYQQEYSNLYNQYSQIFGASFNKELAEQLRLKDIAFSQLLQKNLLMSYGNSLGLMVTDEEIAKELINYEEFKVDGKFNKNQYINVLQQNRMSPQEFENSLKNSILFQKVQALFSIEPTPNEIENISKLLFIEDDITYKILTLDDVDVNSVDENELKKYFDENQNAYKSEVSYDLEIKEFPLSTSTSTSTQEDIKNHFDKFKSDYKFEDGKLKSFEEAKEEIIKDLDESFSKKEALTLYLKLKKAEDNFDKKVTYLETKIPFSPENVQKIKELKKEEILKPFYENNKFYIVKLAKVNSSVNLTFEQAKEKVLENFKLNLKSKKLDELAQNSLKDFKGNEATGVNRASAAKIKGLNEQEAIEFLGQLFASSTKDGIAKVGSKVVLYRVNDSKMASYDKAKDSFVRDEIKQVQNSDLLSNLLKKLENSIAIKTLMETKE</sequence>
<proteinExistence type="inferred from homology"/>
<keyword evidence="6" id="KW-0143">Chaperone</keyword>
<dbReference type="InterPro" id="IPR027304">
    <property type="entry name" value="Trigger_fact/SurA_dom_sf"/>
</dbReference>
<comment type="caution">
    <text evidence="10">The sequence shown here is derived from an EMBL/GenBank/DDBJ whole genome shotgun (WGS) entry which is preliminary data.</text>
</comment>
<keyword evidence="2" id="KW-1003">Cell membrane</keyword>
<evidence type="ECO:0000256" key="7">
    <source>
        <dbReference type="ARBA" id="ARBA00038408"/>
    </source>
</evidence>
<dbReference type="InterPro" id="IPR000297">
    <property type="entry name" value="PPIase_PpiC"/>
</dbReference>
<evidence type="ECO:0000256" key="2">
    <source>
        <dbReference type="ARBA" id="ARBA00022475"/>
    </source>
</evidence>
<accession>A0A2S9TIP9</accession>
<organism evidence="10 11">
    <name type="scientific">Aliarcobacter cryaerophilus</name>
    <dbReference type="NCBI Taxonomy" id="28198"/>
    <lineage>
        <taxon>Bacteria</taxon>
        <taxon>Pseudomonadati</taxon>
        <taxon>Campylobacterota</taxon>
        <taxon>Epsilonproteobacteria</taxon>
        <taxon>Campylobacterales</taxon>
        <taxon>Arcobacteraceae</taxon>
        <taxon>Aliarcobacter</taxon>
    </lineage>
</organism>
<name>A0A2S9TIP9_9BACT</name>
<keyword evidence="10" id="KW-0413">Isomerase</keyword>
<dbReference type="Gene3D" id="1.10.4030.10">
    <property type="entry name" value="Porin chaperone SurA, peptide-binding domain"/>
    <property type="match status" value="1"/>
</dbReference>
<dbReference type="SUPFAM" id="SSF109998">
    <property type="entry name" value="Triger factor/SurA peptide-binding domain-like"/>
    <property type="match status" value="1"/>
</dbReference>
<protein>
    <submittedName>
        <fullName evidence="10">Peptidylprolyl isomerase</fullName>
    </submittedName>
</protein>
<evidence type="ECO:0000259" key="9">
    <source>
        <dbReference type="Pfam" id="PF13145"/>
    </source>
</evidence>
<dbReference type="GO" id="GO:0005886">
    <property type="term" value="C:plasma membrane"/>
    <property type="evidence" value="ECO:0007669"/>
    <property type="project" value="UniProtKB-SubCell"/>
</dbReference>
<dbReference type="Pfam" id="PF13145">
    <property type="entry name" value="Rotamase_2"/>
    <property type="match status" value="1"/>
</dbReference>
<dbReference type="AlphaFoldDB" id="A0A2S9TIP9"/>
<feature type="transmembrane region" description="Helical" evidence="8">
    <location>
        <begin position="12"/>
        <end position="34"/>
    </location>
</feature>
<evidence type="ECO:0000256" key="6">
    <source>
        <dbReference type="ARBA" id="ARBA00023186"/>
    </source>
</evidence>
<comment type="subcellular location">
    <subcellularLocation>
        <location evidence="1">Cell membrane</location>
        <topology evidence="1">Single-pass type II membrane protein</topology>
    </subcellularLocation>
</comment>
<evidence type="ECO:0000256" key="1">
    <source>
        <dbReference type="ARBA" id="ARBA00004401"/>
    </source>
</evidence>
<feature type="domain" description="PpiC" evidence="9">
    <location>
        <begin position="243"/>
        <end position="362"/>
    </location>
</feature>
<evidence type="ECO:0000256" key="5">
    <source>
        <dbReference type="ARBA" id="ARBA00023136"/>
    </source>
</evidence>
<dbReference type="Pfam" id="PF13624">
    <property type="entry name" value="SurA_N_3"/>
    <property type="match status" value="1"/>
</dbReference>
<dbReference type="Proteomes" id="UP000239151">
    <property type="component" value="Unassembled WGS sequence"/>
</dbReference>
<keyword evidence="5 8" id="KW-0472">Membrane</keyword>
<evidence type="ECO:0000313" key="10">
    <source>
        <dbReference type="EMBL" id="PRM98693.1"/>
    </source>
</evidence>
<dbReference type="InterPro" id="IPR052029">
    <property type="entry name" value="PpiD_chaperone"/>
</dbReference>
<evidence type="ECO:0000256" key="3">
    <source>
        <dbReference type="ARBA" id="ARBA00022692"/>
    </source>
</evidence>
<evidence type="ECO:0000256" key="4">
    <source>
        <dbReference type="ARBA" id="ARBA00022989"/>
    </source>
</evidence>
<keyword evidence="4 8" id="KW-1133">Transmembrane helix</keyword>